<evidence type="ECO:0000256" key="4">
    <source>
        <dbReference type="ARBA" id="ARBA00022968"/>
    </source>
</evidence>
<comment type="subcellular location">
    <subcellularLocation>
        <location evidence="1">Golgi apparatus membrane</location>
        <topology evidence="1">Single-pass type II membrane protein</topology>
    </subcellularLocation>
</comment>
<comment type="similarity">
    <text evidence="2">Belongs to the glycosyltransferase 47 family.</text>
</comment>
<evidence type="ECO:0000256" key="1">
    <source>
        <dbReference type="ARBA" id="ARBA00004323"/>
    </source>
</evidence>
<accession>A0A9N7P1E1</accession>
<evidence type="ECO:0000256" key="6">
    <source>
        <dbReference type="SAM" id="Phobius"/>
    </source>
</evidence>
<dbReference type="GO" id="GO:0016757">
    <property type="term" value="F:glycosyltransferase activity"/>
    <property type="evidence" value="ECO:0007669"/>
    <property type="project" value="UniProtKB-KW"/>
</dbReference>
<organism evidence="8 9">
    <name type="scientific">Striga hermonthica</name>
    <name type="common">Purple witchweed</name>
    <name type="synonym">Buchnera hermonthica</name>
    <dbReference type="NCBI Taxonomy" id="68872"/>
    <lineage>
        <taxon>Eukaryota</taxon>
        <taxon>Viridiplantae</taxon>
        <taxon>Streptophyta</taxon>
        <taxon>Embryophyta</taxon>
        <taxon>Tracheophyta</taxon>
        <taxon>Spermatophyta</taxon>
        <taxon>Magnoliopsida</taxon>
        <taxon>eudicotyledons</taxon>
        <taxon>Gunneridae</taxon>
        <taxon>Pentapetalae</taxon>
        <taxon>asterids</taxon>
        <taxon>lamiids</taxon>
        <taxon>Lamiales</taxon>
        <taxon>Orobanchaceae</taxon>
        <taxon>Buchnereae</taxon>
        <taxon>Striga</taxon>
    </lineage>
</organism>
<protein>
    <submittedName>
        <fullName evidence="8">Exostosin family protein</fullName>
    </submittedName>
</protein>
<reference evidence="8" key="1">
    <citation type="submission" date="2019-12" db="EMBL/GenBank/DDBJ databases">
        <authorList>
            <person name="Scholes J."/>
        </authorList>
    </citation>
    <scope>NUCLEOTIDE SEQUENCE</scope>
</reference>
<comment type="caution">
    <text evidence="8">The sequence shown here is derived from an EMBL/GenBank/DDBJ whole genome shotgun (WGS) entry which is preliminary data.</text>
</comment>
<keyword evidence="3" id="KW-0808">Transferase</keyword>
<evidence type="ECO:0000256" key="5">
    <source>
        <dbReference type="ARBA" id="ARBA00023034"/>
    </source>
</evidence>
<keyword evidence="6" id="KW-0472">Membrane</keyword>
<dbReference type="OrthoDB" id="1924787at2759"/>
<sequence>MAAAASLDLLHNLFTRRRDSSHPAPTLKSLFFLMPTTLALASSLLILLYISSTSNVFFFTHTRHSLHLTQPTNGAFMDHEMPSVHLSHNHSTFVSRGGLSRISTANGVPVGAEGQSDSDDKGPFHDSYTFFQNYKQMNGSLKIYVYQHRKDDPFANILLPVDFEPSGNYASESYFKKALFGSHFLTADPTTADLFFLPFSIARLRHDPRVGTDGIQDFIRDYVANISREYPFWNNSGGADHFYVACHSIGRSAMEKAAAVKLNAIQVVCSSSYYLSSYVAHKDASLPQIWPRRGNPPSLMNARSKLAFFAGSRNSPVREKLLQKWGNDSEISVHLDHLRTSYSEELLRSKFCLHVKGFEVNTARIGDAIYYGCVPVIIANHHDLPFQDILDWRNFSIVVATLDIPLLKKILKGINEKEYSILQNNVLKARKHFQWHLSPVDYDAFYLVMYELWLRRSSLKLVIV</sequence>
<dbReference type="EMBL" id="CACSLK010034108">
    <property type="protein sequence ID" value="CAA0841455.1"/>
    <property type="molecule type" value="Genomic_DNA"/>
</dbReference>
<feature type="domain" description="Exostosin GT47" evidence="7">
    <location>
        <begin position="138"/>
        <end position="412"/>
    </location>
</feature>
<dbReference type="Proteomes" id="UP001153555">
    <property type="component" value="Unassembled WGS sequence"/>
</dbReference>
<keyword evidence="3" id="KW-0328">Glycosyltransferase</keyword>
<keyword evidence="9" id="KW-1185">Reference proteome</keyword>
<evidence type="ECO:0000313" key="8">
    <source>
        <dbReference type="EMBL" id="CAA0841455.1"/>
    </source>
</evidence>
<evidence type="ECO:0000256" key="3">
    <source>
        <dbReference type="ARBA" id="ARBA00022676"/>
    </source>
</evidence>
<keyword evidence="4" id="KW-0735">Signal-anchor</keyword>
<feature type="transmembrane region" description="Helical" evidence="6">
    <location>
        <begin position="30"/>
        <end position="50"/>
    </location>
</feature>
<evidence type="ECO:0000259" key="7">
    <source>
        <dbReference type="Pfam" id="PF03016"/>
    </source>
</evidence>
<evidence type="ECO:0000313" key="9">
    <source>
        <dbReference type="Proteomes" id="UP001153555"/>
    </source>
</evidence>
<gene>
    <name evidence="8" type="ORF">SHERM_07466</name>
</gene>
<dbReference type="PANTHER" id="PTHR11062">
    <property type="entry name" value="EXOSTOSIN HEPARAN SULFATE GLYCOSYLTRANSFERASE -RELATED"/>
    <property type="match status" value="1"/>
</dbReference>
<proteinExistence type="inferred from homology"/>
<dbReference type="InterPro" id="IPR004263">
    <property type="entry name" value="Exostosin"/>
</dbReference>
<dbReference type="Pfam" id="PF03016">
    <property type="entry name" value="Exostosin_GT47"/>
    <property type="match status" value="1"/>
</dbReference>
<keyword evidence="6" id="KW-0812">Transmembrane</keyword>
<keyword evidence="6" id="KW-1133">Transmembrane helix</keyword>
<dbReference type="PANTHER" id="PTHR11062:SF396">
    <property type="entry name" value="EXOSTOSIN GT47 DOMAIN-CONTAINING PROTEIN"/>
    <property type="match status" value="1"/>
</dbReference>
<dbReference type="InterPro" id="IPR040911">
    <property type="entry name" value="Exostosin_GT47"/>
</dbReference>
<keyword evidence="5" id="KW-0333">Golgi apparatus</keyword>
<dbReference type="AlphaFoldDB" id="A0A9N7P1E1"/>
<evidence type="ECO:0000256" key="2">
    <source>
        <dbReference type="ARBA" id="ARBA00010271"/>
    </source>
</evidence>
<dbReference type="GO" id="GO:0000139">
    <property type="term" value="C:Golgi membrane"/>
    <property type="evidence" value="ECO:0007669"/>
    <property type="project" value="UniProtKB-SubCell"/>
</dbReference>
<name>A0A9N7P1E1_STRHE</name>